<dbReference type="PANTHER" id="PTHR23076">
    <property type="entry name" value="METALLOPROTEASE M41 FTSH"/>
    <property type="match status" value="1"/>
</dbReference>
<feature type="transmembrane region" description="Helical" evidence="3">
    <location>
        <begin position="486"/>
        <end position="507"/>
    </location>
</feature>
<keyword evidence="3" id="KW-0472">Membrane</keyword>
<dbReference type="Proteomes" id="UP000568109">
    <property type="component" value="Unassembled WGS sequence"/>
</dbReference>
<accession>A0A851HIQ4</accession>
<dbReference type="AlphaFoldDB" id="A0A851HIQ4"/>
<dbReference type="Gene3D" id="3.40.50.300">
    <property type="entry name" value="P-loop containing nucleotide triphosphate hydrolases"/>
    <property type="match status" value="1"/>
</dbReference>
<dbReference type="SUPFAM" id="SSF52540">
    <property type="entry name" value="P-loop containing nucleoside triphosphate hydrolases"/>
    <property type="match status" value="1"/>
</dbReference>
<dbReference type="InterPro" id="IPR027417">
    <property type="entry name" value="P-loop_NTPase"/>
</dbReference>
<evidence type="ECO:0000259" key="5">
    <source>
        <dbReference type="Pfam" id="PF01434"/>
    </source>
</evidence>
<dbReference type="EMBL" id="JABUOH010000031">
    <property type="protein sequence ID" value="NWN45703.1"/>
    <property type="molecule type" value="Genomic_DNA"/>
</dbReference>
<dbReference type="PANTHER" id="PTHR23076:SF97">
    <property type="entry name" value="ATP-DEPENDENT ZINC METALLOPROTEASE YME1L1"/>
    <property type="match status" value="1"/>
</dbReference>
<name>A0A851HIQ4_9MOLU</name>
<feature type="domain" description="Peptidase M41" evidence="5">
    <location>
        <begin position="291"/>
        <end position="457"/>
    </location>
</feature>
<comment type="similarity">
    <text evidence="2">Belongs to the AAA ATPase family.</text>
</comment>
<dbReference type="GO" id="GO:0006508">
    <property type="term" value="P:proteolysis"/>
    <property type="evidence" value="ECO:0007669"/>
    <property type="project" value="InterPro"/>
</dbReference>
<dbReference type="GO" id="GO:0005886">
    <property type="term" value="C:plasma membrane"/>
    <property type="evidence" value="ECO:0007669"/>
    <property type="project" value="TreeGrafter"/>
</dbReference>
<dbReference type="InterPro" id="IPR003959">
    <property type="entry name" value="ATPase_AAA_core"/>
</dbReference>
<dbReference type="Gene3D" id="1.10.8.60">
    <property type="match status" value="1"/>
</dbReference>
<gene>
    <name evidence="6" type="ORF">HR065_01220</name>
</gene>
<dbReference type="RefSeq" id="WP_178734103.1">
    <property type="nucleotide sequence ID" value="NZ_JABUOH010000031.1"/>
</dbReference>
<dbReference type="GO" id="GO:0004176">
    <property type="term" value="F:ATP-dependent peptidase activity"/>
    <property type="evidence" value="ECO:0007669"/>
    <property type="project" value="InterPro"/>
</dbReference>
<dbReference type="Pfam" id="PF01434">
    <property type="entry name" value="Peptidase_M41"/>
    <property type="match status" value="1"/>
</dbReference>
<sequence>KKGCIIFIDEIDTIGTKRTSDSQASGISHNKMVNALLTLLDGMKSNDDVVVIGATNKDDLLDEALTRPGRLDRKIYVGLPDRDTKIRLYNLFLKKYKAKNKLSPNIDYERLADKSTDFSGATIAKVVKDTCFSIVQAQLKKDTVDFIVKNSEHNLVQKHRQELTYGKINENTDLTQEKTLSTYSTTDLGKIEEKIKKILYPNEEDYYVEYIWENKALIPTNDWDKIIHGAVLKDDLNQKELLETRKIEDLKKVVDKMKEYLADQKFTITEQALSDSVDKHLFGRKVLQRQYSEEEKKIVAANEAGHALLQYLQQPNLFYRNTIELSNNPTAHNYAEPYHNFSTREQLLEKATFLLAGRAAEELLIGSVSNKAKKDLEEVNKIVKEMVYNHGTADNHLVSYSTEPHPDRELNEQCNKLFNEVYNQAKVHLQNNLPLVKEIQTKLLKDNSINKATMNELAKTYPLNKNKILTKHNAAAKNDSSTKNKWLWLAAGLSVMSVGLWFLVIIIKKRNRRVV</sequence>
<dbReference type="GO" id="GO:0030163">
    <property type="term" value="P:protein catabolic process"/>
    <property type="evidence" value="ECO:0007669"/>
    <property type="project" value="TreeGrafter"/>
</dbReference>
<dbReference type="GO" id="GO:0016887">
    <property type="term" value="F:ATP hydrolysis activity"/>
    <property type="evidence" value="ECO:0007669"/>
    <property type="project" value="InterPro"/>
</dbReference>
<keyword evidence="2" id="KW-0547">Nucleotide-binding</keyword>
<proteinExistence type="inferred from homology"/>
<evidence type="ECO:0000259" key="4">
    <source>
        <dbReference type="Pfam" id="PF00004"/>
    </source>
</evidence>
<keyword evidence="3" id="KW-0812">Transmembrane</keyword>
<dbReference type="Gene3D" id="1.20.58.760">
    <property type="entry name" value="Peptidase M41"/>
    <property type="match status" value="1"/>
</dbReference>
<dbReference type="InterPro" id="IPR003960">
    <property type="entry name" value="ATPase_AAA_CS"/>
</dbReference>
<feature type="domain" description="ATPase AAA-type core" evidence="4">
    <location>
        <begin position="3"/>
        <end position="79"/>
    </location>
</feature>
<keyword evidence="7" id="KW-1185">Reference proteome</keyword>
<comment type="caution">
    <text evidence="6">The sequence shown here is derived from an EMBL/GenBank/DDBJ whole genome shotgun (WGS) entry which is preliminary data.</text>
</comment>
<keyword evidence="3" id="KW-1133">Transmembrane helix</keyword>
<evidence type="ECO:0000256" key="1">
    <source>
        <dbReference type="ARBA" id="ARBA00022475"/>
    </source>
</evidence>
<dbReference type="GO" id="GO:0004222">
    <property type="term" value="F:metalloendopeptidase activity"/>
    <property type="evidence" value="ECO:0007669"/>
    <property type="project" value="InterPro"/>
</dbReference>
<dbReference type="PROSITE" id="PS00674">
    <property type="entry name" value="AAA"/>
    <property type="match status" value="1"/>
</dbReference>
<reference evidence="6 7" key="1">
    <citation type="submission" date="2020-06" db="EMBL/GenBank/DDBJ databases">
        <title>Draft genome sequence of Candidatus Phytoplasma pruni (X-disease group, subgroup 16SrIII-B) strain ChTDIII from Argentina.</title>
        <authorList>
            <person name="Fernandez F.D."/>
            <person name="Zuebert C."/>
            <person name="Huettel B."/>
            <person name="Kube M."/>
            <person name="Conci L.R."/>
        </authorList>
    </citation>
    <scope>NUCLEOTIDE SEQUENCE [LARGE SCALE GENOMIC DNA]</scope>
    <source>
        <strain evidence="6 7">ChTDIII</strain>
    </source>
</reference>
<dbReference type="Pfam" id="PF00004">
    <property type="entry name" value="AAA"/>
    <property type="match status" value="1"/>
</dbReference>
<dbReference type="InterPro" id="IPR037219">
    <property type="entry name" value="Peptidase_M41-like"/>
</dbReference>
<dbReference type="InterPro" id="IPR000642">
    <property type="entry name" value="Peptidase_M41"/>
</dbReference>
<evidence type="ECO:0000313" key="6">
    <source>
        <dbReference type="EMBL" id="NWN45703.1"/>
    </source>
</evidence>
<organism evidence="6 7">
    <name type="scientific">Candidatus Phytoplasma pruni</name>
    <dbReference type="NCBI Taxonomy" id="479893"/>
    <lineage>
        <taxon>Bacteria</taxon>
        <taxon>Bacillati</taxon>
        <taxon>Mycoplasmatota</taxon>
        <taxon>Mollicutes</taxon>
        <taxon>Acholeplasmatales</taxon>
        <taxon>Acholeplasmataceae</taxon>
        <taxon>Candidatus Phytoplasma</taxon>
        <taxon>16SrIII (X-disease group)</taxon>
    </lineage>
</organism>
<dbReference type="SUPFAM" id="SSF140990">
    <property type="entry name" value="FtsH protease domain-like"/>
    <property type="match status" value="1"/>
</dbReference>
<keyword evidence="1" id="KW-1003">Cell membrane</keyword>
<evidence type="ECO:0000313" key="7">
    <source>
        <dbReference type="Proteomes" id="UP000568109"/>
    </source>
</evidence>
<evidence type="ECO:0000256" key="3">
    <source>
        <dbReference type="SAM" id="Phobius"/>
    </source>
</evidence>
<dbReference type="GO" id="GO:0005524">
    <property type="term" value="F:ATP binding"/>
    <property type="evidence" value="ECO:0007669"/>
    <property type="project" value="UniProtKB-KW"/>
</dbReference>
<evidence type="ECO:0000256" key="2">
    <source>
        <dbReference type="RuleBase" id="RU003651"/>
    </source>
</evidence>
<protein>
    <submittedName>
        <fullName evidence="6">AAA family ATPase</fullName>
    </submittedName>
</protein>
<feature type="non-terminal residue" evidence="6">
    <location>
        <position position="1"/>
    </location>
</feature>
<keyword evidence="2" id="KW-0067">ATP-binding</keyword>